<keyword evidence="8 17" id="KW-0732">Signal</keyword>
<keyword evidence="6" id="KW-0645">Protease</keyword>
<dbReference type="Gene3D" id="3.40.630.10">
    <property type="entry name" value="Zn peptidases"/>
    <property type="match status" value="1"/>
</dbReference>
<dbReference type="PROSITE" id="PS52035">
    <property type="entry name" value="PEPTIDASE_M14"/>
    <property type="match status" value="1"/>
</dbReference>
<evidence type="ECO:0000256" key="13">
    <source>
        <dbReference type="ARBA" id="ARBA00025210"/>
    </source>
</evidence>
<dbReference type="AlphaFoldDB" id="A0A8H5MEQ7"/>
<dbReference type="PROSITE" id="PS00132">
    <property type="entry name" value="CARBOXYPEPT_ZN_1"/>
    <property type="match status" value="1"/>
</dbReference>
<evidence type="ECO:0000256" key="4">
    <source>
        <dbReference type="ARBA" id="ARBA00022525"/>
    </source>
</evidence>
<feature type="domain" description="Peptidase M14" evidence="18">
    <location>
        <begin position="134"/>
        <end position="431"/>
    </location>
</feature>
<dbReference type="GO" id="GO:0006508">
    <property type="term" value="P:proteolysis"/>
    <property type="evidence" value="ECO:0007669"/>
    <property type="project" value="UniProtKB-KW"/>
</dbReference>
<keyword evidence="10" id="KW-0862">Zinc</keyword>
<dbReference type="PANTHER" id="PTHR11705:SF147">
    <property type="entry name" value="INACTIVE METALLOCARBOXYPEPTIDASE ECM14"/>
    <property type="match status" value="1"/>
</dbReference>
<evidence type="ECO:0000256" key="14">
    <source>
        <dbReference type="ARBA" id="ARBA00026187"/>
    </source>
</evidence>
<comment type="similarity">
    <text evidence="3 16">Belongs to the peptidase M14 family.</text>
</comment>
<keyword evidence="7" id="KW-0479">Metal-binding</keyword>
<evidence type="ECO:0000256" key="10">
    <source>
        <dbReference type="ARBA" id="ARBA00022833"/>
    </source>
</evidence>
<dbReference type="GO" id="GO:0004181">
    <property type="term" value="F:metallocarboxypeptidase activity"/>
    <property type="evidence" value="ECO:0007669"/>
    <property type="project" value="InterPro"/>
</dbReference>
<evidence type="ECO:0000313" key="19">
    <source>
        <dbReference type="EMBL" id="KAF5391134.1"/>
    </source>
</evidence>
<evidence type="ECO:0000256" key="7">
    <source>
        <dbReference type="ARBA" id="ARBA00022723"/>
    </source>
</evidence>
<dbReference type="InterPro" id="IPR000834">
    <property type="entry name" value="Peptidase_M14"/>
</dbReference>
<dbReference type="Pfam" id="PF00246">
    <property type="entry name" value="Peptidase_M14"/>
    <property type="match status" value="1"/>
</dbReference>
<feature type="chain" id="PRO_5034519814" description="Inactive metallocarboxypeptidase ECM14" evidence="17">
    <location>
        <begin position="21"/>
        <end position="433"/>
    </location>
</feature>
<evidence type="ECO:0000256" key="2">
    <source>
        <dbReference type="ARBA" id="ARBA00004613"/>
    </source>
</evidence>
<keyword evidence="9" id="KW-0378">Hydrolase</keyword>
<evidence type="ECO:0000256" key="12">
    <source>
        <dbReference type="ARBA" id="ARBA00023157"/>
    </source>
</evidence>
<sequence length="433" mass="48652">MKRFPFLSLLLFTAIPNCIAVPQAFSSSSQDGDHPQVSLSVGSASGTLRRYSHPGTLQSVVDTALSHDLDIWQLSSSYVDVYLPPHQRLPEKLQNIPHDISEIPLNPHLPAVSSKPGQWNLSTNDPANNTFHASYHSLYEIDLFIKELSTSFPKRARVIKLGHSAEGREITDDEKPGFVISGAQHAREWVATSTSLFLAHALLTSHELLLEKYDFYIIPSPNPDGYTYTWEIDRFWYKNRQLMGAHAKCIGLDMGRNWGYKWKSRAIDGGDNFNLSSSRKGPTAPVDPCSHWYPGHRAFESPEVNNVANFITTLPNLQVFLDLRAYGQMLSAPYSYSCDVYPRDAEDQMEAATGAVMCLIQFSHIFLPLIGQSNRAPGNIVDWMYKKAGIKYSFAVHLRDTGTYGFSLPAQWIRPVGQETLQMVEYFAKFATL</sequence>
<keyword evidence="4" id="KW-0964">Secreted</keyword>
<keyword evidence="20" id="KW-1185">Reference proteome</keyword>
<evidence type="ECO:0000256" key="9">
    <source>
        <dbReference type="ARBA" id="ARBA00022801"/>
    </source>
</evidence>
<comment type="caution">
    <text evidence="16">Lacks conserved residue(s) required for the propagation of feature annotation.</text>
</comment>
<protein>
    <recommendedName>
        <fullName evidence="14">Inactive metallocarboxypeptidase ECM14</fullName>
    </recommendedName>
    <alternativeName>
        <fullName evidence="15">Inactive metallocarboxypeptidase ecm14</fullName>
    </alternativeName>
</protein>
<evidence type="ECO:0000256" key="15">
    <source>
        <dbReference type="ARBA" id="ARBA00026213"/>
    </source>
</evidence>
<comment type="subcellular location">
    <subcellularLocation>
        <location evidence="2">Secreted</location>
    </subcellularLocation>
</comment>
<accession>A0A8H5MEQ7</accession>
<keyword evidence="5" id="KW-0121">Carboxypeptidase</keyword>
<evidence type="ECO:0000256" key="3">
    <source>
        <dbReference type="ARBA" id="ARBA00005988"/>
    </source>
</evidence>
<evidence type="ECO:0000256" key="17">
    <source>
        <dbReference type="SAM" id="SignalP"/>
    </source>
</evidence>
<keyword evidence="11" id="KW-0482">Metalloprotease</keyword>
<evidence type="ECO:0000256" key="1">
    <source>
        <dbReference type="ARBA" id="ARBA00001947"/>
    </source>
</evidence>
<gene>
    <name evidence="19" type="ORF">D9757_003025</name>
</gene>
<dbReference type="FunFam" id="3.40.630.10:FF:000084">
    <property type="entry name" value="Carboxypeptidase B2"/>
    <property type="match status" value="1"/>
</dbReference>
<keyword evidence="12" id="KW-1015">Disulfide bond</keyword>
<dbReference type="PRINTS" id="PR00765">
    <property type="entry name" value="CRBOXYPTASEA"/>
</dbReference>
<evidence type="ECO:0000256" key="8">
    <source>
        <dbReference type="ARBA" id="ARBA00022729"/>
    </source>
</evidence>
<name>A0A8H5MEQ7_9AGAR</name>
<comment type="function">
    <text evidence="13">Inactive carboxypeptidase that may play a role in cell wall organization and biogenesis.</text>
</comment>
<dbReference type="GO" id="GO:0005615">
    <property type="term" value="C:extracellular space"/>
    <property type="evidence" value="ECO:0007669"/>
    <property type="project" value="TreeGrafter"/>
</dbReference>
<dbReference type="PANTHER" id="PTHR11705">
    <property type="entry name" value="PROTEASE FAMILY M14 CARBOXYPEPTIDASE A,B"/>
    <property type="match status" value="1"/>
</dbReference>
<evidence type="ECO:0000313" key="20">
    <source>
        <dbReference type="Proteomes" id="UP000518752"/>
    </source>
</evidence>
<evidence type="ECO:0000256" key="16">
    <source>
        <dbReference type="PROSITE-ProRule" id="PRU01379"/>
    </source>
</evidence>
<evidence type="ECO:0000256" key="11">
    <source>
        <dbReference type="ARBA" id="ARBA00023049"/>
    </source>
</evidence>
<dbReference type="SUPFAM" id="SSF53187">
    <property type="entry name" value="Zn-dependent exopeptidases"/>
    <property type="match status" value="1"/>
</dbReference>
<comment type="cofactor">
    <cofactor evidence="1">
        <name>Zn(2+)</name>
        <dbReference type="ChEBI" id="CHEBI:29105"/>
    </cofactor>
</comment>
<feature type="signal peptide" evidence="17">
    <location>
        <begin position="1"/>
        <end position="20"/>
    </location>
</feature>
<dbReference type="EMBL" id="JAACJN010000011">
    <property type="protein sequence ID" value="KAF5391134.1"/>
    <property type="molecule type" value="Genomic_DNA"/>
</dbReference>
<dbReference type="InterPro" id="IPR057246">
    <property type="entry name" value="CARBOXYPEPT_ZN_1"/>
</dbReference>
<evidence type="ECO:0000256" key="6">
    <source>
        <dbReference type="ARBA" id="ARBA00022670"/>
    </source>
</evidence>
<proteinExistence type="inferred from homology"/>
<dbReference type="GO" id="GO:0008270">
    <property type="term" value="F:zinc ion binding"/>
    <property type="evidence" value="ECO:0007669"/>
    <property type="project" value="InterPro"/>
</dbReference>
<evidence type="ECO:0000256" key="5">
    <source>
        <dbReference type="ARBA" id="ARBA00022645"/>
    </source>
</evidence>
<dbReference type="OrthoDB" id="3626597at2759"/>
<organism evidence="19 20">
    <name type="scientific">Collybiopsis confluens</name>
    <dbReference type="NCBI Taxonomy" id="2823264"/>
    <lineage>
        <taxon>Eukaryota</taxon>
        <taxon>Fungi</taxon>
        <taxon>Dikarya</taxon>
        <taxon>Basidiomycota</taxon>
        <taxon>Agaricomycotina</taxon>
        <taxon>Agaricomycetes</taxon>
        <taxon>Agaricomycetidae</taxon>
        <taxon>Agaricales</taxon>
        <taxon>Marasmiineae</taxon>
        <taxon>Omphalotaceae</taxon>
        <taxon>Collybiopsis</taxon>
    </lineage>
</organism>
<dbReference type="CDD" id="cd03860">
    <property type="entry name" value="M14_CP_A-B_like"/>
    <property type="match status" value="1"/>
</dbReference>
<evidence type="ECO:0000259" key="18">
    <source>
        <dbReference type="PROSITE" id="PS52035"/>
    </source>
</evidence>
<comment type="caution">
    <text evidence="19">The sequence shown here is derived from an EMBL/GenBank/DDBJ whole genome shotgun (WGS) entry which is preliminary data.</text>
</comment>
<dbReference type="SMART" id="SM00631">
    <property type="entry name" value="Zn_pept"/>
    <property type="match status" value="1"/>
</dbReference>
<dbReference type="Proteomes" id="UP000518752">
    <property type="component" value="Unassembled WGS sequence"/>
</dbReference>
<reference evidence="19 20" key="1">
    <citation type="journal article" date="2020" name="ISME J.">
        <title>Uncovering the hidden diversity of litter-decomposition mechanisms in mushroom-forming fungi.</title>
        <authorList>
            <person name="Floudas D."/>
            <person name="Bentzer J."/>
            <person name="Ahren D."/>
            <person name="Johansson T."/>
            <person name="Persson P."/>
            <person name="Tunlid A."/>
        </authorList>
    </citation>
    <scope>NUCLEOTIDE SEQUENCE [LARGE SCALE GENOMIC DNA]</scope>
    <source>
        <strain evidence="19 20">CBS 406.79</strain>
    </source>
</reference>